<proteinExistence type="predicted"/>
<dbReference type="SUPFAM" id="SSF48726">
    <property type="entry name" value="Immunoglobulin"/>
    <property type="match status" value="3"/>
</dbReference>
<evidence type="ECO:0000256" key="5">
    <source>
        <dbReference type="SAM" id="SignalP"/>
    </source>
</evidence>
<evidence type="ECO:0000256" key="1">
    <source>
        <dbReference type="ARBA" id="ARBA00022729"/>
    </source>
</evidence>
<organism evidence="7 8">
    <name type="scientific">Magallana gigas</name>
    <name type="common">Pacific oyster</name>
    <name type="synonym">Crassostrea gigas</name>
    <dbReference type="NCBI Taxonomy" id="29159"/>
    <lineage>
        <taxon>Eukaryota</taxon>
        <taxon>Metazoa</taxon>
        <taxon>Spiralia</taxon>
        <taxon>Lophotrochozoa</taxon>
        <taxon>Mollusca</taxon>
        <taxon>Bivalvia</taxon>
        <taxon>Autobranchia</taxon>
        <taxon>Pteriomorphia</taxon>
        <taxon>Ostreida</taxon>
        <taxon>Ostreoidea</taxon>
        <taxon>Ostreidae</taxon>
        <taxon>Magallana</taxon>
    </lineage>
</organism>
<dbReference type="InterPro" id="IPR013106">
    <property type="entry name" value="Ig_V-set"/>
</dbReference>
<dbReference type="Proteomes" id="UP000005408">
    <property type="component" value="Unassembled WGS sequence"/>
</dbReference>
<keyword evidence="3" id="KW-1015">Disulfide bond</keyword>
<evidence type="ECO:0000313" key="7">
    <source>
        <dbReference type="EnsemblMetazoa" id="G11857.3:cds"/>
    </source>
</evidence>
<feature type="domain" description="Ig-like" evidence="6">
    <location>
        <begin position="218"/>
        <end position="313"/>
    </location>
</feature>
<evidence type="ECO:0000313" key="8">
    <source>
        <dbReference type="Proteomes" id="UP000005408"/>
    </source>
</evidence>
<feature type="signal peptide" evidence="5">
    <location>
        <begin position="1"/>
        <end position="17"/>
    </location>
</feature>
<feature type="domain" description="Ig-like" evidence="6">
    <location>
        <begin position="25"/>
        <end position="125"/>
    </location>
</feature>
<dbReference type="PANTHER" id="PTHR12231">
    <property type="entry name" value="CTX-RELATED TYPE I TRANSMEMBRANE PROTEIN"/>
    <property type="match status" value="1"/>
</dbReference>
<evidence type="ECO:0000259" key="6">
    <source>
        <dbReference type="PROSITE" id="PS50835"/>
    </source>
</evidence>
<dbReference type="SMART" id="SM00408">
    <property type="entry name" value="IGc2"/>
    <property type="match status" value="3"/>
</dbReference>
<dbReference type="PROSITE" id="PS50835">
    <property type="entry name" value="IG_LIKE"/>
    <property type="match status" value="3"/>
</dbReference>
<feature type="domain" description="Ig-like" evidence="6">
    <location>
        <begin position="132"/>
        <end position="211"/>
    </location>
</feature>
<dbReference type="Pfam" id="PF13927">
    <property type="entry name" value="Ig_3"/>
    <property type="match status" value="2"/>
</dbReference>
<dbReference type="InterPro" id="IPR013783">
    <property type="entry name" value="Ig-like_fold"/>
</dbReference>
<keyword evidence="8" id="KW-1185">Reference proteome</keyword>
<dbReference type="AlphaFoldDB" id="A0A8W8HZY5"/>
<feature type="chain" id="PRO_5036454674" description="Ig-like domain-containing protein" evidence="5">
    <location>
        <begin position="18"/>
        <end position="400"/>
    </location>
</feature>
<reference evidence="7" key="1">
    <citation type="submission" date="2022-08" db="UniProtKB">
        <authorList>
            <consortium name="EnsemblMetazoa"/>
        </authorList>
    </citation>
    <scope>IDENTIFICATION</scope>
    <source>
        <strain evidence="7">05x7-T-G4-1.051#20</strain>
    </source>
</reference>
<dbReference type="InterPro" id="IPR003598">
    <property type="entry name" value="Ig_sub2"/>
</dbReference>
<dbReference type="Gene3D" id="2.60.40.10">
    <property type="entry name" value="Immunoglobulins"/>
    <property type="match status" value="3"/>
</dbReference>
<name>A0A8W8HZY5_MAGGI</name>
<keyword evidence="4" id="KW-0393">Immunoglobulin domain</keyword>
<dbReference type="PANTHER" id="PTHR12231:SF253">
    <property type="entry name" value="DPR-INTERACTING PROTEIN ETA, ISOFORM B-RELATED"/>
    <property type="match status" value="1"/>
</dbReference>
<keyword evidence="2" id="KW-0677">Repeat</keyword>
<dbReference type="InterPro" id="IPR051170">
    <property type="entry name" value="Neural/epithelial_adhesion"/>
</dbReference>
<dbReference type="Pfam" id="PF07686">
    <property type="entry name" value="V-set"/>
    <property type="match status" value="1"/>
</dbReference>
<dbReference type="InterPro" id="IPR036179">
    <property type="entry name" value="Ig-like_dom_sf"/>
</dbReference>
<evidence type="ECO:0000256" key="2">
    <source>
        <dbReference type="ARBA" id="ARBA00022737"/>
    </source>
</evidence>
<dbReference type="InterPro" id="IPR007110">
    <property type="entry name" value="Ig-like_dom"/>
</dbReference>
<evidence type="ECO:0000256" key="3">
    <source>
        <dbReference type="ARBA" id="ARBA00023157"/>
    </source>
</evidence>
<accession>A0A8W8HZY5</accession>
<dbReference type="SMART" id="SM00409">
    <property type="entry name" value="IG"/>
    <property type="match status" value="3"/>
</dbReference>
<dbReference type="InterPro" id="IPR003599">
    <property type="entry name" value="Ig_sub"/>
</dbReference>
<dbReference type="EnsemblMetazoa" id="G11857.3">
    <property type="protein sequence ID" value="G11857.3:cds"/>
    <property type="gene ID" value="G11857"/>
</dbReference>
<dbReference type="GO" id="GO:0043005">
    <property type="term" value="C:neuron projection"/>
    <property type="evidence" value="ECO:0007669"/>
    <property type="project" value="TreeGrafter"/>
</dbReference>
<sequence length="400" mass="45919">MQMTVLTFHLIVSISLAADYATSKDDIRTFDGSAENISAIAGTTAILPCSVDLSNSDPSKEITWMSPKHILISIGEKRIIDDTRMSIIRPRIPDWNLQIRELEFYDRGMYICSLNTKPMSKKNVYLEVYVKPTISHETNNVKRNLKEGETANLTCNATGYPEPTITWYREKEAIGRQGPYLLVHNITRYCSGTYTCHAFNGVGPAVSRVFSINVHFQPEVQVLNREQKQDLRKETIIQCEISASPQAIVNWRKGDHIFTANSYQRITPEIYEKNIYVTVLRLRIQNLTWSDFGEYICEASNRLGKDQEMMQLIPIDGVYGTPEPPPKNISHPKTVVFNFSTAFNDGAKKSYHRQKARVLQTPTRIMHDTRRNAASVEWQNSKYNHQQPYLFLFLWCLVNV</sequence>
<keyword evidence="1 5" id="KW-0732">Signal</keyword>
<evidence type="ECO:0000256" key="4">
    <source>
        <dbReference type="ARBA" id="ARBA00023319"/>
    </source>
</evidence>
<protein>
    <recommendedName>
        <fullName evidence="6">Ig-like domain-containing protein</fullName>
    </recommendedName>
</protein>